<feature type="signal peptide" evidence="1">
    <location>
        <begin position="1"/>
        <end position="20"/>
    </location>
</feature>
<dbReference type="Pfam" id="PF10604">
    <property type="entry name" value="Polyketide_cyc2"/>
    <property type="match status" value="1"/>
</dbReference>
<evidence type="ECO:0000313" key="3">
    <source>
        <dbReference type="Proteomes" id="UP000464577"/>
    </source>
</evidence>
<proteinExistence type="predicted"/>
<reference evidence="2 3" key="1">
    <citation type="submission" date="2019-11" db="EMBL/GenBank/DDBJ databases">
        <title>Spirosoma endbachense sp. nov., isolated from a natural salt meadow.</title>
        <authorList>
            <person name="Rojas J."/>
            <person name="Ambika Manirajan B."/>
            <person name="Ratering S."/>
            <person name="Suarez C."/>
            <person name="Geissler-Plaum R."/>
            <person name="Schnell S."/>
        </authorList>
    </citation>
    <scope>NUCLEOTIDE SEQUENCE [LARGE SCALE GENOMIC DNA]</scope>
    <source>
        <strain evidence="2 3">I-24</strain>
    </source>
</reference>
<keyword evidence="1" id="KW-0732">Signal</keyword>
<dbReference type="SUPFAM" id="SSF55961">
    <property type="entry name" value="Bet v1-like"/>
    <property type="match status" value="1"/>
</dbReference>
<sequence>MNTIAKSTMLAALMSVSGFAAITSNKAALAVASNKSDNPSASKTMNVLTNPKAPVTCSKRIIIKASPDKVWNLLANINNWASWQTDITKPSLNGPLQPGTTFDWKTGGAGIHSTLHTVDPNKSLGWTGKTFGMYAVHNWTLTEVPGGTQVAVDESMEGLLAGLFKSSFNKNLAKDMQHWLELLKAESEK</sequence>
<dbReference type="InterPro" id="IPR023393">
    <property type="entry name" value="START-like_dom_sf"/>
</dbReference>
<feature type="chain" id="PRO_5026958014" evidence="1">
    <location>
        <begin position="21"/>
        <end position="189"/>
    </location>
</feature>
<protein>
    <submittedName>
        <fullName evidence="2">Polyketide cyclase/dehydrase</fullName>
    </submittedName>
</protein>
<dbReference type="EMBL" id="CP045997">
    <property type="protein sequence ID" value="QHW00395.1"/>
    <property type="molecule type" value="Genomic_DNA"/>
</dbReference>
<dbReference type="Gene3D" id="3.30.530.20">
    <property type="match status" value="1"/>
</dbReference>
<dbReference type="AlphaFoldDB" id="A0A6P1W653"/>
<dbReference type="Proteomes" id="UP000464577">
    <property type="component" value="Chromosome"/>
</dbReference>
<dbReference type="RefSeq" id="WP_162390786.1">
    <property type="nucleotide sequence ID" value="NZ_CP045997.1"/>
</dbReference>
<dbReference type="InterPro" id="IPR019587">
    <property type="entry name" value="Polyketide_cyclase/dehydratase"/>
</dbReference>
<name>A0A6P1W653_9BACT</name>
<evidence type="ECO:0000256" key="1">
    <source>
        <dbReference type="SAM" id="SignalP"/>
    </source>
</evidence>
<accession>A0A6P1W653</accession>
<gene>
    <name evidence="2" type="ORF">GJR95_37605</name>
</gene>
<organism evidence="2 3">
    <name type="scientific">Spirosoma endbachense</name>
    <dbReference type="NCBI Taxonomy" id="2666025"/>
    <lineage>
        <taxon>Bacteria</taxon>
        <taxon>Pseudomonadati</taxon>
        <taxon>Bacteroidota</taxon>
        <taxon>Cytophagia</taxon>
        <taxon>Cytophagales</taxon>
        <taxon>Cytophagaceae</taxon>
        <taxon>Spirosoma</taxon>
    </lineage>
</organism>
<dbReference type="KEGG" id="senf:GJR95_37605"/>
<keyword evidence="3" id="KW-1185">Reference proteome</keyword>
<evidence type="ECO:0000313" key="2">
    <source>
        <dbReference type="EMBL" id="QHW00395.1"/>
    </source>
</evidence>